<sequence>MFKLTTVKLSIFALLVLLAGLIFAAPWGLYYLGLQGISGKPALPVALLSGERQIELWQKAGCEGQPALDELNPVHYIMTAPSQEAPPPVTMFAWRIASAYQREHKLHDGVMWQQLSGAALAIWITRNWSIEQILSKVQEQQDSKQH</sequence>
<reference evidence="1 2" key="1">
    <citation type="journal article" date="2019" name="Int. J. Syst. Evol. Microbiol.">
        <title>Undibacterium piscinae sp. nov., isolated from Korean shiner intestine.</title>
        <authorList>
            <person name="Lee S.Y."/>
            <person name="Kang W."/>
            <person name="Kim P.S."/>
            <person name="Kim H.S."/>
            <person name="Sung H."/>
            <person name="Shin N.R."/>
            <person name="Whon T.W."/>
            <person name="Yun J.H."/>
            <person name="Lee J.Y."/>
            <person name="Lee J.Y."/>
            <person name="Jung M.J."/>
            <person name="Jeong Y.S."/>
            <person name="Tak E.J."/>
            <person name="Han J.E."/>
            <person name="Hyun D.W."/>
            <person name="Kang M.S."/>
            <person name="Lee K.E."/>
            <person name="Lee B.H."/>
            <person name="Bae J.W."/>
        </authorList>
    </citation>
    <scope>NUCLEOTIDE SEQUENCE [LARGE SCALE GENOMIC DNA]</scope>
    <source>
        <strain evidence="1 2">S11R28</strain>
    </source>
</reference>
<gene>
    <name evidence="1" type="ORF">EJG51_017560</name>
</gene>
<dbReference type="OrthoDB" id="5524567at2"/>
<dbReference type="AlphaFoldDB" id="A0A6M4A836"/>
<name>A0A6M4A836_9BURK</name>
<dbReference type="Proteomes" id="UP000274350">
    <property type="component" value="Chromosome"/>
</dbReference>
<organism evidence="1 2">
    <name type="scientific">Undibacterium piscinae</name>
    <dbReference type="NCBI Taxonomy" id="2495591"/>
    <lineage>
        <taxon>Bacteria</taxon>
        <taxon>Pseudomonadati</taxon>
        <taxon>Pseudomonadota</taxon>
        <taxon>Betaproteobacteria</taxon>
        <taxon>Burkholderiales</taxon>
        <taxon>Oxalobacteraceae</taxon>
        <taxon>Undibacterium</taxon>
    </lineage>
</organism>
<accession>A0A6M4A836</accession>
<dbReference type="EMBL" id="CP051152">
    <property type="protein sequence ID" value="QJQ07323.1"/>
    <property type="molecule type" value="Genomic_DNA"/>
</dbReference>
<proteinExistence type="predicted"/>
<evidence type="ECO:0000313" key="1">
    <source>
        <dbReference type="EMBL" id="QJQ07323.1"/>
    </source>
</evidence>
<keyword evidence="2" id="KW-1185">Reference proteome</keyword>
<dbReference type="KEGG" id="upi:EJG51_017560"/>
<protein>
    <submittedName>
        <fullName evidence="1">Uncharacterized protein</fullName>
    </submittedName>
</protein>
<evidence type="ECO:0000313" key="2">
    <source>
        <dbReference type="Proteomes" id="UP000274350"/>
    </source>
</evidence>